<feature type="compositionally biased region" description="Polar residues" evidence="2">
    <location>
        <begin position="214"/>
        <end position="231"/>
    </location>
</feature>
<feature type="compositionally biased region" description="Low complexity" evidence="2">
    <location>
        <begin position="195"/>
        <end position="212"/>
    </location>
</feature>
<feature type="compositionally biased region" description="Low complexity" evidence="2">
    <location>
        <begin position="334"/>
        <end position="359"/>
    </location>
</feature>
<keyword evidence="4" id="KW-1185">Reference proteome</keyword>
<feature type="compositionally biased region" description="Polar residues" evidence="2">
    <location>
        <begin position="16"/>
        <end position="52"/>
    </location>
</feature>
<keyword evidence="1" id="KW-0479">Metal-binding</keyword>
<feature type="region of interest" description="Disordered" evidence="2">
    <location>
        <begin position="195"/>
        <end position="231"/>
    </location>
</feature>
<name>A0A8H4IYV7_9PEZI</name>
<feature type="region of interest" description="Disordered" evidence="2">
    <location>
        <begin position="332"/>
        <end position="359"/>
    </location>
</feature>
<evidence type="ECO:0000313" key="3">
    <source>
        <dbReference type="EMBL" id="KAF4309719.1"/>
    </source>
</evidence>
<feature type="binding site" evidence="1">
    <location>
        <position position="271"/>
    </location>
    <ligand>
        <name>Zn(2+)</name>
        <dbReference type="ChEBI" id="CHEBI:29105"/>
    </ligand>
</feature>
<evidence type="ECO:0000313" key="4">
    <source>
        <dbReference type="Proteomes" id="UP000572817"/>
    </source>
</evidence>
<dbReference type="SUPFAM" id="SSF101152">
    <property type="entry name" value="Mob1/phocein"/>
    <property type="match status" value="1"/>
</dbReference>
<dbReference type="OrthoDB" id="10261121at2759"/>
<evidence type="ECO:0000256" key="1">
    <source>
        <dbReference type="PIRSR" id="PIRSR605301-1"/>
    </source>
</evidence>
<proteinExistence type="predicted"/>
<sequence length="359" mass="39425">MASFFSSVRQGFGGRSNKNSNNQPAQGKGNASPTMSHQAAQQYPPSQGQMYSPSMAPAAPNDSAPIESERAPSPQNRKPPYFFREEHANLIVKGNFMTLAAKPKMVDEGEWLAHQVVEQYRLLDGMIMIIKTVDERTGRPVCNPDTCPTMSAAGHTYTWLDNNKKPIKIPAYQYIQLVQKWIVGKIGDQNLFPTDTSVPSQPSSTSAATYASGGLNTPGSNSPIPAGPTSINAPLSQLSGDEWCGKGAGFPRHFKDDIRSIYRQMMRCYAHLYHGHWLDPFWNLNAYKELNTCFIHFINVGHQYDLLSEKEMEPMMPLIQLWLGKGLLPEKTVDGQPAASSSQPSASQPQDGQAAPAAA</sequence>
<protein>
    <submittedName>
        <fullName evidence="3">Uncharacterized protein</fullName>
    </submittedName>
</protein>
<dbReference type="InterPro" id="IPR005301">
    <property type="entry name" value="MOB_kinase_act_fam"/>
</dbReference>
<dbReference type="InterPro" id="IPR036703">
    <property type="entry name" value="MOB_kinase_act_sf"/>
</dbReference>
<organism evidence="3 4">
    <name type="scientific">Botryosphaeria dothidea</name>
    <dbReference type="NCBI Taxonomy" id="55169"/>
    <lineage>
        <taxon>Eukaryota</taxon>
        <taxon>Fungi</taxon>
        <taxon>Dikarya</taxon>
        <taxon>Ascomycota</taxon>
        <taxon>Pezizomycotina</taxon>
        <taxon>Dothideomycetes</taxon>
        <taxon>Dothideomycetes incertae sedis</taxon>
        <taxon>Botryosphaeriales</taxon>
        <taxon>Botryosphaeriaceae</taxon>
        <taxon>Botryosphaeria</taxon>
    </lineage>
</organism>
<gene>
    <name evidence="3" type="ORF">GTA08_BOTSDO03224</name>
</gene>
<dbReference type="Pfam" id="PF03637">
    <property type="entry name" value="Mob1_phocein"/>
    <property type="match status" value="2"/>
</dbReference>
<dbReference type="PANTHER" id="PTHR22599">
    <property type="entry name" value="MPS ONE BINDER KINASE ACTIVATOR-LIKE MOB"/>
    <property type="match status" value="1"/>
</dbReference>
<keyword evidence="1" id="KW-0862">Zinc</keyword>
<dbReference type="Proteomes" id="UP000572817">
    <property type="component" value="Unassembled WGS sequence"/>
</dbReference>
<dbReference type="Gene3D" id="1.20.140.30">
    <property type="entry name" value="MOB kinase activator"/>
    <property type="match status" value="1"/>
</dbReference>
<comment type="caution">
    <text evidence="3">The sequence shown here is derived from an EMBL/GenBank/DDBJ whole genome shotgun (WGS) entry which is preliminary data.</text>
</comment>
<dbReference type="SMART" id="SM01388">
    <property type="entry name" value="Mob1_phocein"/>
    <property type="match status" value="1"/>
</dbReference>
<accession>A0A8H4IYV7</accession>
<feature type="binding site" evidence="1">
    <location>
        <position position="142"/>
    </location>
    <ligand>
        <name>Zn(2+)</name>
        <dbReference type="ChEBI" id="CHEBI:29105"/>
    </ligand>
</feature>
<dbReference type="AlphaFoldDB" id="A0A8H4IYV7"/>
<reference evidence="3" key="1">
    <citation type="submission" date="2020-04" db="EMBL/GenBank/DDBJ databases">
        <title>Genome Assembly and Annotation of Botryosphaeria dothidea sdau 11-99, a Latent Pathogen of Apple Fruit Ring Rot in China.</title>
        <authorList>
            <person name="Yu C."/>
            <person name="Diao Y."/>
            <person name="Lu Q."/>
            <person name="Zhao J."/>
            <person name="Cui S."/>
            <person name="Peng C."/>
            <person name="He B."/>
            <person name="Liu H."/>
        </authorList>
    </citation>
    <scope>NUCLEOTIDE SEQUENCE [LARGE SCALE GENOMIC DNA]</scope>
    <source>
        <strain evidence="3">Sdau11-99</strain>
    </source>
</reference>
<dbReference type="EMBL" id="WWBZ02000016">
    <property type="protein sequence ID" value="KAF4309719.1"/>
    <property type="molecule type" value="Genomic_DNA"/>
</dbReference>
<feature type="binding site" evidence="1">
    <location>
        <position position="147"/>
    </location>
    <ligand>
        <name>Zn(2+)</name>
        <dbReference type="ChEBI" id="CHEBI:29105"/>
    </ligand>
</feature>
<evidence type="ECO:0000256" key="2">
    <source>
        <dbReference type="SAM" id="MobiDB-lite"/>
    </source>
</evidence>
<feature type="region of interest" description="Disordered" evidence="2">
    <location>
        <begin position="1"/>
        <end position="80"/>
    </location>
</feature>
<feature type="binding site" evidence="1">
    <location>
        <position position="276"/>
    </location>
    <ligand>
        <name>Zn(2+)</name>
        <dbReference type="ChEBI" id="CHEBI:29105"/>
    </ligand>
</feature>